<feature type="domain" description="Phage head morphogenesis" evidence="1">
    <location>
        <begin position="112"/>
        <end position="224"/>
    </location>
</feature>
<keyword evidence="3" id="KW-1185">Reference proteome</keyword>
<evidence type="ECO:0000313" key="2">
    <source>
        <dbReference type="EMBL" id="QDX29547.1"/>
    </source>
</evidence>
<dbReference type="Pfam" id="PF04233">
    <property type="entry name" value="Phage_Mu_F"/>
    <property type="match status" value="1"/>
</dbReference>
<dbReference type="OrthoDB" id="6637795at2"/>
<dbReference type="STRING" id="568768.GCA_000406125_02532"/>
<name>A0A5B8I9B3_9GAMM</name>
<reference evidence="2 3" key="1">
    <citation type="journal article" date="2019" name="Environ. Microbiol.">
        <title>The phytopathogenic nature of Dickeya aquatica 174/2 and the dynamic early evolution of Dickeya pathogenicity.</title>
        <authorList>
            <person name="Duprey A."/>
            <person name="Taib N."/>
            <person name="Leonard S."/>
            <person name="Garin T."/>
            <person name="Flandrois J.P."/>
            <person name="Nasser W."/>
            <person name="Brochier-Armanet C."/>
            <person name="Reverchon S."/>
        </authorList>
    </citation>
    <scope>NUCLEOTIDE SEQUENCE [LARGE SCALE GENOMIC DNA]</scope>
    <source>
        <strain evidence="2 3">NCPPB 569</strain>
    </source>
</reference>
<dbReference type="EMBL" id="CP042220">
    <property type="protein sequence ID" value="QDX29547.1"/>
    <property type="molecule type" value="Genomic_DNA"/>
</dbReference>
<protein>
    <submittedName>
        <fullName evidence="2">Phage head morphogenesis protein</fullName>
    </submittedName>
</protein>
<evidence type="ECO:0000313" key="3">
    <source>
        <dbReference type="Proteomes" id="UP000320591"/>
    </source>
</evidence>
<organism evidence="2 3">
    <name type="scientific">Dickeya poaceiphila</name>
    <dbReference type="NCBI Taxonomy" id="568768"/>
    <lineage>
        <taxon>Bacteria</taxon>
        <taxon>Pseudomonadati</taxon>
        <taxon>Pseudomonadota</taxon>
        <taxon>Gammaproteobacteria</taxon>
        <taxon>Enterobacterales</taxon>
        <taxon>Pectobacteriaceae</taxon>
        <taxon>Dickeya</taxon>
    </lineage>
</organism>
<dbReference type="NCBIfam" id="TIGR01641">
    <property type="entry name" value="phageSPP1_gp7"/>
    <property type="match status" value="1"/>
</dbReference>
<evidence type="ECO:0000259" key="1">
    <source>
        <dbReference type="Pfam" id="PF04233"/>
    </source>
</evidence>
<accession>A0A5B8I9B3</accession>
<dbReference type="KEGG" id="dic:Dpoa569_0001325"/>
<dbReference type="Proteomes" id="UP000320591">
    <property type="component" value="Chromosome"/>
</dbReference>
<gene>
    <name evidence="2" type="ORF">Dpoa569_0001325</name>
</gene>
<proteinExistence type="predicted"/>
<dbReference type="InterPro" id="IPR006528">
    <property type="entry name" value="Phage_head_morphogenesis_dom"/>
</dbReference>
<sequence>MNNSVNYWLVAEYKRQESKIVGDASPAKSVHSRLLEIMAGWQKKFDERAKEIALWFVNRSNTYASTSVSNKLRAAGMTVNFKVTPEVKNVLDSLYETQVTLIKSIPEQYLTQIGVLVQESVTRGRDVGYLKDELKKRYGVTERRAKVIARDQNAKASNAIAVERCKSAGITEAIWVHRAGGSKTYRESHVKMNGEVFSISKGCWDPHERQHVMPGQLVNCKCDMRPVIPK</sequence>
<dbReference type="AlphaFoldDB" id="A0A5B8I9B3"/>
<dbReference type="RefSeq" id="WP_042871490.1">
    <property type="nucleotide sequence ID" value="NZ_CM001975.1"/>
</dbReference>